<dbReference type="AlphaFoldDB" id="U5SFW9"/>
<dbReference type="KEGG" id="caw:Q783_01950"/>
<dbReference type="EMBL" id="CP006812">
    <property type="protein sequence ID" value="AGY82767.1"/>
    <property type="molecule type" value="Genomic_DNA"/>
</dbReference>
<proteinExistence type="predicted"/>
<name>U5SFW9_9LACT</name>
<accession>U5SFW9</accession>
<sequence length="38" mass="3892">MKAGKEMLLEDGLGVANLIVAVAAILKLDGSSRYSGTV</sequence>
<reference evidence="1 2" key="1">
    <citation type="journal article" date="2013" name="Genome Announc.">
        <title>Complete Genome Sequence of Carnobacterium gilichinskyi Strain WN1359T (DSM 27470T).</title>
        <authorList>
            <person name="Leonard M.T."/>
            <person name="Panayotova N."/>
            <person name="Farmerie W.G."/>
            <person name="Triplett E.W."/>
            <person name="Nicholson W.L."/>
        </authorList>
    </citation>
    <scope>NUCLEOTIDE SEQUENCE [LARGE SCALE GENOMIC DNA]</scope>
    <source>
        <strain evidence="1 2">WN1359</strain>
    </source>
</reference>
<dbReference type="Proteomes" id="UP000017469">
    <property type="component" value="Chromosome"/>
</dbReference>
<evidence type="ECO:0000313" key="1">
    <source>
        <dbReference type="EMBL" id="AGY82767.1"/>
    </source>
</evidence>
<dbReference type="STRING" id="1266845.Q783_01950"/>
<dbReference type="HOGENOM" id="CLU_3326161_0_0_9"/>
<gene>
    <name evidence="1" type="ORF">Q783_01950</name>
</gene>
<dbReference type="PATRIC" id="fig|1266845.5.peg.358"/>
<organism evidence="1 2">
    <name type="scientific">Carnobacterium inhibens subsp. gilichinskyi</name>
    <dbReference type="NCBI Taxonomy" id="1266845"/>
    <lineage>
        <taxon>Bacteria</taxon>
        <taxon>Bacillati</taxon>
        <taxon>Bacillota</taxon>
        <taxon>Bacilli</taxon>
        <taxon>Lactobacillales</taxon>
        <taxon>Carnobacteriaceae</taxon>
        <taxon>Carnobacterium</taxon>
    </lineage>
</organism>
<evidence type="ECO:0000313" key="2">
    <source>
        <dbReference type="Proteomes" id="UP000017469"/>
    </source>
</evidence>
<protein>
    <submittedName>
        <fullName evidence="1">Uncharacterized protein</fullName>
    </submittedName>
</protein>